<evidence type="ECO:0000313" key="1">
    <source>
        <dbReference type="EMBL" id="MBD2599835.1"/>
    </source>
</evidence>
<proteinExistence type="predicted"/>
<evidence type="ECO:0000313" key="2">
    <source>
        <dbReference type="Proteomes" id="UP000648873"/>
    </source>
</evidence>
<dbReference type="EMBL" id="JACJSV010000011">
    <property type="protein sequence ID" value="MBD2599835.1"/>
    <property type="molecule type" value="Genomic_DNA"/>
</dbReference>
<reference evidence="1 2" key="1">
    <citation type="journal article" date="2020" name="ISME J.">
        <title>Comparative genomics reveals insights into cyanobacterial evolution and habitat adaptation.</title>
        <authorList>
            <person name="Chen M.Y."/>
            <person name="Teng W.K."/>
            <person name="Zhao L."/>
            <person name="Hu C.X."/>
            <person name="Zhou Y.K."/>
            <person name="Han B.P."/>
            <person name="Song L.R."/>
            <person name="Shu W.S."/>
        </authorList>
    </citation>
    <scope>NUCLEOTIDE SEQUENCE [LARGE SCALE GENOMIC DNA]</scope>
    <source>
        <strain evidence="1 2">FACHB-1342</strain>
    </source>
</reference>
<dbReference type="Proteomes" id="UP000648873">
    <property type="component" value="Unassembled WGS sequence"/>
</dbReference>
<protein>
    <submittedName>
        <fullName evidence="1">Uncharacterized protein</fullName>
    </submittedName>
</protein>
<dbReference type="RefSeq" id="WP_176721672.1">
    <property type="nucleotide sequence ID" value="NZ_JACJSV010000011.1"/>
</dbReference>
<gene>
    <name evidence="1" type="ORF">H6G40_06125</name>
</gene>
<keyword evidence="2" id="KW-1185">Reference proteome</keyword>
<accession>A0ABR8G949</accession>
<organism evidence="1 2">
    <name type="scientific">Microcystis viridis FACHB-1342</name>
    <dbReference type="NCBI Taxonomy" id="2692900"/>
    <lineage>
        <taxon>Bacteria</taxon>
        <taxon>Bacillati</taxon>
        <taxon>Cyanobacteriota</taxon>
        <taxon>Cyanophyceae</taxon>
        <taxon>Oscillatoriophycideae</taxon>
        <taxon>Chroococcales</taxon>
        <taxon>Microcystaceae</taxon>
        <taxon>Microcystis</taxon>
    </lineage>
</organism>
<name>A0ABR8G949_MICVR</name>
<sequence>MVINGWASDSYLYSQSQALLTETLAAELQALKFLPQSEAIEGHDTS</sequence>
<comment type="caution">
    <text evidence="1">The sequence shown here is derived from an EMBL/GenBank/DDBJ whole genome shotgun (WGS) entry which is preliminary data.</text>
</comment>